<protein>
    <submittedName>
        <fullName evidence="1">Uncharacterized protein</fullName>
    </submittedName>
</protein>
<sequence length="110" mass="12353">MNSLGIDVVMLSKAQAPIPVLRPPTPARTRCKFFSSLWSPTHSYGLIFAQAPPREESLKSSSKEYVLRRISNVVWFKRVSSSSPLLHCLASNQRVTKVELKKELTKVKGL</sequence>
<organism evidence="1 2">
    <name type="scientific">Datura stramonium</name>
    <name type="common">Jimsonweed</name>
    <name type="synonym">Common thornapple</name>
    <dbReference type="NCBI Taxonomy" id="4076"/>
    <lineage>
        <taxon>Eukaryota</taxon>
        <taxon>Viridiplantae</taxon>
        <taxon>Streptophyta</taxon>
        <taxon>Embryophyta</taxon>
        <taxon>Tracheophyta</taxon>
        <taxon>Spermatophyta</taxon>
        <taxon>Magnoliopsida</taxon>
        <taxon>eudicotyledons</taxon>
        <taxon>Gunneridae</taxon>
        <taxon>Pentapetalae</taxon>
        <taxon>asterids</taxon>
        <taxon>lamiids</taxon>
        <taxon>Solanales</taxon>
        <taxon>Solanaceae</taxon>
        <taxon>Solanoideae</taxon>
        <taxon>Datureae</taxon>
        <taxon>Datura</taxon>
    </lineage>
</organism>
<evidence type="ECO:0000313" key="2">
    <source>
        <dbReference type="Proteomes" id="UP000823775"/>
    </source>
</evidence>
<reference evidence="1 2" key="1">
    <citation type="journal article" date="2021" name="BMC Genomics">
        <title>Datura genome reveals duplications of psychoactive alkaloid biosynthetic genes and high mutation rate following tissue culture.</title>
        <authorList>
            <person name="Rajewski A."/>
            <person name="Carter-House D."/>
            <person name="Stajich J."/>
            <person name="Litt A."/>
        </authorList>
    </citation>
    <scope>NUCLEOTIDE SEQUENCE [LARGE SCALE GENOMIC DNA]</scope>
    <source>
        <strain evidence="1">AR-01</strain>
    </source>
</reference>
<evidence type="ECO:0000313" key="1">
    <source>
        <dbReference type="EMBL" id="MCD7462243.1"/>
    </source>
</evidence>
<name>A0ABS8SU34_DATST</name>
<accession>A0ABS8SU34</accession>
<dbReference type="EMBL" id="JACEIK010000790">
    <property type="protein sequence ID" value="MCD7462243.1"/>
    <property type="molecule type" value="Genomic_DNA"/>
</dbReference>
<comment type="caution">
    <text evidence="1">The sequence shown here is derived from an EMBL/GenBank/DDBJ whole genome shotgun (WGS) entry which is preliminary data.</text>
</comment>
<proteinExistence type="predicted"/>
<keyword evidence="2" id="KW-1185">Reference proteome</keyword>
<dbReference type="Proteomes" id="UP000823775">
    <property type="component" value="Unassembled WGS sequence"/>
</dbReference>
<gene>
    <name evidence="1" type="ORF">HAX54_048120</name>
</gene>